<evidence type="ECO:0000313" key="3">
    <source>
        <dbReference type="Proteomes" id="UP000431401"/>
    </source>
</evidence>
<dbReference type="Proteomes" id="UP000431401">
    <property type="component" value="Unassembled WGS sequence"/>
</dbReference>
<keyword evidence="3" id="KW-1185">Reference proteome</keyword>
<dbReference type="EMBL" id="WEGI01000024">
    <property type="protein sequence ID" value="MQY31863.1"/>
    <property type="molecule type" value="Genomic_DNA"/>
</dbReference>
<proteinExistence type="predicted"/>
<dbReference type="InterPro" id="IPR052718">
    <property type="entry name" value="NmrA-type_oxidoreductase"/>
</dbReference>
<dbReference type="EC" id="1.6.5.2" evidence="2"/>
<organism evidence="2 3">
    <name type="scientific">Nocardia aurantia</name>
    <dbReference type="NCBI Taxonomy" id="2585199"/>
    <lineage>
        <taxon>Bacteria</taxon>
        <taxon>Bacillati</taxon>
        <taxon>Actinomycetota</taxon>
        <taxon>Actinomycetes</taxon>
        <taxon>Mycobacteriales</taxon>
        <taxon>Nocardiaceae</taxon>
        <taxon>Nocardia</taxon>
    </lineage>
</organism>
<keyword evidence="2" id="KW-0560">Oxidoreductase</keyword>
<dbReference type="Gene3D" id="3.90.25.10">
    <property type="entry name" value="UDP-galactose 4-epimerase, domain 1"/>
    <property type="match status" value="1"/>
</dbReference>
<evidence type="ECO:0000259" key="1">
    <source>
        <dbReference type="Pfam" id="PF13460"/>
    </source>
</evidence>
<dbReference type="InterPro" id="IPR016040">
    <property type="entry name" value="NAD(P)-bd_dom"/>
</dbReference>
<dbReference type="OrthoDB" id="5510591at2"/>
<name>A0A7K0E1A2_9NOCA</name>
<dbReference type="SUPFAM" id="SSF51735">
    <property type="entry name" value="NAD(P)-binding Rossmann-fold domains"/>
    <property type="match status" value="1"/>
</dbReference>
<dbReference type="PANTHER" id="PTHR47129:SF1">
    <property type="entry name" value="NMRA-LIKE DOMAIN-CONTAINING PROTEIN"/>
    <property type="match status" value="1"/>
</dbReference>
<dbReference type="InterPro" id="IPR036291">
    <property type="entry name" value="NAD(P)-bd_dom_sf"/>
</dbReference>
<dbReference type="Pfam" id="PF13460">
    <property type="entry name" value="NAD_binding_10"/>
    <property type="match status" value="1"/>
</dbReference>
<gene>
    <name evidence="2" type="primary">qorB_4</name>
    <name evidence="2" type="ORF">NRB56_74740</name>
</gene>
<reference evidence="2 3" key="1">
    <citation type="submission" date="2019-10" db="EMBL/GenBank/DDBJ databases">
        <title>Nocardia macrotermitis sp. nov. and Nocardia aurantia sp. nov., isolated from the gut of fungus growing-termite Macrotermes natalensis.</title>
        <authorList>
            <person name="Benndorf R."/>
            <person name="Schwitalla J."/>
            <person name="Martin K."/>
            <person name="De Beer W."/>
            <person name="Kaster A.-K."/>
            <person name="Vollmers J."/>
            <person name="Poulsen M."/>
            <person name="Beemelmanns C."/>
        </authorList>
    </citation>
    <scope>NUCLEOTIDE SEQUENCE [LARGE SCALE GENOMIC DNA]</scope>
    <source>
        <strain evidence="2 3">RB56</strain>
    </source>
</reference>
<dbReference type="PANTHER" id="PTHR47129">
    <property type="entry name" value="QUINONE OXIDOREDUCTASE 2"/>
    <property type="match status" value="1"/>
</dbReference>
<feature type="domain" description="NAD(P)-binding" evidence="1">
    <location>
        <begin position="7"/>
        <end position="183"/>
    </location>
</feature>
<dbReference type="GO" id="GO:0003955">
    <property type="term" value="F:NAD(P)H dehydrogenase (quinone) activity"/>
    <property type="evidence" value="ECO:0007669"/>
    <property type="project" value="UniProtKB-EC"/>
</dbReference>
<accession>A0A7K0E1A2</accession>
<dbReference type="Gene3D" id="3.40.50.720">
    <property type="entry name" value="NAD(P)-binding Rossmann-like Domain"/>
    <property type="match status" value="1"/>
</dbReference>
<sequence>MTIAITGASGQLGRLTVDELLVAGVPADQIVAIVRDPAKVADLAERGVIVRQADYADPAAWPAALEGVDRLLLISVSGPGASTAHRSVIDAAAQVGVGHIAYTSILNADRTSNPLAPEHWKTEQLIAAGDIPFTILRNAWYHELYTRLVPDYLATGEVVGNTGEGRISGAARADFAAAAAAVLLSGGNESDTYELGGPSFTLAELAQEISAITGKDVVHRNITAEEHTAELQAAGQGAMVGFVVGTDTSIAKGEMQTDSDALSRLIGRTPKTLAESIRAAL</sequence>
<dbReference type="RefSeq" id="WP_153349071.1">
    <property type="nucleotide sequence ID" value="NZ_WEGI01000024.1"/>
</dbReference>
<evidence type="ECO:0000313" key="2">
    <source>
        <dbReference type="EMBL" id="MQY31863.1"/>
    </source>
</evidence>
<protein>
    <submittedName>
        <fullName evidence="2">Quinone oxidoreductase 2</fullName>
        <ecNumber evidence="2">1.6.5.2</ecNumber>
    </submittedName>
</protein>
<comment type="caution">
    <text evidence="2">The sequence shown here is derived from an EMBL/GenBank/DDBJ whole genome shotgun (WGS) entry which is preliminary data.</text>
</comment>
<dbReference type="AlphaFoldDB" id="A0A7K0E1A2"/>